<evidence type="ECO:0000313" key="3">
    <source>
        <dbReference type="Proteomes" id="UP000821853"/>
    </source>
</evidence>
<gene>
    <name evidence="2" type="ORF">HPB48_021959</name>
</gene>
<comment type="caution">
    <text evidence="2">The sequence shown here is derived from an EMBL/GenBank/DDBJ whole genome shotgun (WGS) entry which is preliminary data.</text>
</comment>
<evidence type="ECO:0000313" key="2">
    <source>
        <dbReference type="EMBL" id="KAH9371896.1"/>
    </source>
</evidence>
<organism evidence="2 3">
    <name type="scientific">Haemaphysalis longicornis</name>
    <name type="common">Bush tick</name>
    <dbReference type="NCBI Taxonomy" id="44386"/>
    <lineage>
        <taxon>Eukaryota</taxon>
        <taxon>Metazoa</taxon>
        <taxon>Ecdysozoa</taxon>
        <taxon>Arthropoda</taxon>
        <taxon>Chelicerata</taxon>
        <taxon>Arachnida</taxon>
        <taxon>Acari</taxon>
        <taxon>Parasitiformes</taxon>
        <taxon>Ixodida</taxon>
        <taxon>Ixodoidea</taxon>
        <taxon>Ixodidae</taxon>
        <taxon>Haemaphysalinae</taxon>
        <taxon>Haemaphysalis</taxon>
    </lineage>
</organism>
<accession>A0A9J6GBV6</accession>
<sequence>MPTNAELCKRVELLESAFEEKFIDVVDKVASAVRERIVGEACSEDADMKTEIEEFRRSLSFMNEMVEKLKKENDALKATNQSLSSRNSALEKRLSEMEQYSRKNNV</sequence>
<keyword evidence="3" id="KW-1185">Reference proteome</keyword>
<proteinExistence type="predicted"/>
<evidence type="ECO:0000256" key="1">
    <source>
        <dbReference type="SAM" id="MobiDB-lite"/>
    </source>
</evidence>
<feature type="region of interest" description="Disordered" evidence="1">
    <location>
        <begin position="72"/>
        <end position="106"/>
    </location>
</feature>
<feature type="compositionally biased region" description="Basic and acidic residues" evidence="1">
    <location>
        <begin position="89"/>
        <end position="106"/>
    </location>
</feature>
<dbReference type="AlphaFoldDB" id="A0A9J6GBV6"/>
<dbReference type="Proteomes" id="UP000821853">
    <property type="component" value="Chromosome 3"/>
</dbReference>
<dbReference type="EMBL" id="JABSTR010000005">
    <property type="protein sequence ID" value="KAH9371896.1"/>
    <property type="molecule type" value="Genomic_DNA"/>
</dbReference>
<feature type="compositionally biased region" description="Polar residues" evidence="1">
    <location>
        <begin position="78"/>
        <end position="88"/>
    </location>
</feature>
<dbReference type="VEuPathDB" id="VectorBase:HLOH_050737"/>
<reference evidence="2 3" key="1">
    <citation type="journal article" date="2020" name="Cell">
        <title>Large-Scale Comparative Analyses of Tick Genomes Elucidate Their Genetic Diversity and Vector Capacities.</title>
        <authorList>
            <consortium name="Tick Genome and Microbiome Consortium (TIGMIC)"/>
            <person name="Jia N."/>
            <person name="Wang J."/>
            <person name="Shi W."/>
            <person name="Du L."/>
            <person name="Sun Y."/>
            <person name="Zhan W."/>
            <person name="Jiang J.F."/>
            <person name="Wang Q."/>
            <person name="Zhang B."/>
            <person name="Ji P."/>
            <person name="Bell-Sakyi L."/>
            <person name="Cui X.M."/>
            <person name="Yuan T.T."/>
            <person name="Jiang B.G."/>
            <person name="Yang W.F."/>
            <person name="Lam T.T."/>
            <person name="Chang Q.C."/>
            <person name="Ding S.J."/>
            <person name="Wang X.J."/>
            <person name="Zhu J.G."/>
            <person name="Ruan X.D."/>
            <person name="Zhao L."/>
            <person name="Wei J.T."/>
            <person name="Ye R.Z."/>
            <person name="Que T.C."/>
            <person name="Du C.H."/>
            <person name="Zhou Y.H."/>
            <person name="Cheng J.X."/>
            <person name="Dai P.F."/>
            <person name="Guo W.B."/>
            <person name="Han X.H."/>
            <person name="Huang E.J."/>
            <person name="Li L.F."/>
            <person name="Wei W."/>
            <person name="Gao Y.C."/>
            <person name="Liu J.Z."/>
            <person name="Shao H.Z."/>
            <person name="Wang X."/>
            <person name="Wang C.C."/>
            <person name="Yang T.C."/>
            <person name="Huo Q.B."/>
            <person name="Li W."/>
            <person name="Chen H.Y."/>
            <person name="Chen S.E."/>
            <person name="Zhou L.G."/>
            <person name="Ni X.B."/>
            <person name="Tian J.H."/>
            <person name="Sheng Y."/>
            <person name="Liu T."/>
            <person name="Pan Y.S."/>
            <person name="Xia L.Y."/>
            <person name="Li J."/>
            <person name="Zhao F."/>
            <person name="Cao W.C."/>
        </authorList>
    </citation>
    <scope>NUCLEOTIDE SEQUENCE [LARGE SCALE GENOMIC DNA]</scope>
    <source>
        <strain evidence="2">HaeL-2018</strain>
    </source>
</reference>
<name>A0A9J6GBV6_HAELO</name>
<protein>
    <submittedName>
        <fullName evidence="2">Uncharacterized protein</fullName>
    </submittedName>
</protein>